<evidence type="ECO:0000313" key="3">
    <source>
        <dbReference type="Proteomes" id="UP000307507"/>
    </source>
</evidence>
<protein>
    <submittedName>
        <fullName evidence="2">Type IX secretion system membrane protein PorP/SprF</fullName>
    </submittedName>
</protein>
<keyword evidence="1" id="KW-0732">Signal</keyword>
<name>A0A4S4A444_9FLAO</name>
<sequence length="309" mass="34021">MRINIKLIAISFLGAAFLLPQKTKAQQNPEYTQYMYNTITINPGYTGSPGVLEANLLLRSQWVGIDGAPRTGTLGVHSPISDKIGLGLNVIADKIGPSTETSASGNFSYTLNLGYKAKLAFGLKAGARVLNVDWSKGRYLDSNDVLLNNNISNKIMPLIGAGLYLYGEKWYVGASVPNFIKQDYYDDIQESVMADKLHYYLIGGYVFDITDGLKFKPSAMLKAVSGAPLAADLSANFLIQEKVTLGASYRWDDSVSAMAGLQFLDHFFIGYAFDYSTTKLNKYNDGTHEIILRFQLPPKSSAIKSPRFF</sequence>
<organism evidence="2 3">
    <name type="scientific">Flavobacterium supellecticarium</name>
    <dbReference type="NCBI Taxonomy" id="2565924"/>
    <lineage>
        <taxon>Bacteria</taxon>
        <taxon>Pseudomonadati</taxon>
        <taxon>Bacteroidota</taxon>
        <taxon>Flavobacteriia</taxon>
        <taxon>Flavobacteriales</taxon>
        <taxon>Flavobacteriaceae</taxon>
        <taxon>Flavobacterium</taxon>
    </lineage>
</organism>
<dbReference type="EMBL" id="SSNZ01000001">
    <property type="protein sequence ID" value="THF53221.1"/>
    <property type="molecule type" value="Genomic_DNA"/>
</dbReference>
<gene>
    <name evidence="2" type="ORF">E6C50_03190</name>
</gene>
<dbReference type="InterPro" id="IPR019861">
    <property type="entry name" value="PorP/SprF_Bacteroidetes"/>
</dbReference>
<evidence type="ECO:0000256" key="1">
    <source>
        <dbReference type="SAM" id="SignalP"/>
    </source>
</evidence>
<dbReference type="OrthoDB" id="1114455at2"/>
<proteinExistence type="predicted"/>
<dbReference type="Pfam" id="PF11751">
    <property type="entry name" value="PorP_SprF"/>
    <property type="match status" value="1"/>
</dbReference>
<dbReference type="NCBIfam" id="TIGR03519">
    <property type="entry name" value="T9SS_PorP_fam"/>
    <property type="match status" value="1"/>
</dbReference>
<feature type="signal peptide" evidence="1">
    <location>
        <begin position="1"/>
        <end position="25"/>
    </location>
</feature>
<comment type="caution">
    <text evidence="2">The sequence shown here is derived from an EMBL/GenBank/DDBJ whole genome shotgun (WGS) entry which is preliminary data.</text>
</comment>
<accession>A0A4S4A444</accession>
<dbReference type="Proteomes" id="UP000307507">
    <property type="component" value="Unassembled WGS sequence"/>
</dbReference>
<feature type="chain" id="PRO_5020959272" evidence="1">
    <location>
        <begin position="26"/>
        <end position="309"/>
    </location>
</feature>
<dbReference type="AlphaFoldDB" id="A0A4S4A444"/>
<evidence type="ECO:0000313" key="2">
    <source>
        <dbReference type="EMBL" id="THF53221.1"/>
    </source>
</evidence>
<dbReference type="RefSeq" id="WP_136401744.1">
    <property type="nucleotide sequence ID" value="NZ_SSNZ01000001.1"/>
</dbReference>
<reference evidence="2 3" key="1">
    <citation type="submission" date="2019-04" db="EMBL/GenBank/DDBJ databases">
        <title>Flavobacterium sp. nov. isolated from construction timber.</title>
        <authorList>
            <person name="Lin S.-Y."/>
            <person name="Chang C.-T."/>
            <person name="Young C.-C."/>
        </authorList>
    </citation>
    <scope>NUCLEOTIDE SEQUENCE [LARGE SCALE GENOMIC DNA]</scope>
    <source>
        <strain evidence="2 3">CC-CTC003</strain>
    </source>
</reference>
<keyword evidence="3" id="KW-1185">Reference proteome</keyword>